<dbReference type="PANTHER" id="PTHR35867">
    <property type="entry name" value="PROTEIN RSEC"/>
    <property type="match status" value="1"/>
</dbReference>
<dbReference type="PANTHER" id="PTHR35867:SF1">
    <property type="entry name" value="PROTEIN RSEC"/>
    <property type="match status" value="1"/>
</dbReference>
<gene>
    <name evidence="2" type="ORF">ENX73_05290</name>
</gene>
<name>A0A7V3RF46_9BACT</name>
<comment type="caution">
    <text evidence="2">The sequence shown here is derived from an EMBL/GenBank/DDBJ whole genome shotgun (WGS) entry which is preliminary data.</text>
</comment>
<keyword evidence="1" id="KW-0812">Transmembrane</keyword>
<reference evidence="2" key="1">
    <citation type="journal article" date="2020" name="mSystems">
        <title>Genome- and Community-Level Interaction Insights into Carbon Utilization and Element Cycling Functions of Hydrothermarchaeota in Hydrothermal Sediment.</title>
        <authorList>
            <person name="Zhou Z."/>
            <person name="Liu Y."/>
            <person name="Xu W."/>
            <person name="Pan J."/>
            <person name="Luo Z.H."/>
            <person name="Li M."/>
        </authorList>
    </citation>
    <scope>NUCLEOTIDE SEQUENCE [LARGE SCALE GENOMIC DNA]</scope>
    <source>
        <strain evidence="2">SpSt-966</strain>
    </source>
</reference>
<dbReference type="AlphaFoldDB" id="A0A7V3RF46"/>
<dbReference type="Pfam" id="PF04246">
    <property type="entry name" value="RseC_MucC"/>
    <property type="match status" value="1"/>
</dbReference>
<sequence length="151" mass="16518">MIETAKIVKVEKSSIIVKMENSSSCSSCAISGSCSLSSNSKTMIPKPKGVEFQIGDYVEFQMPEHLGATKLSVLLYGIPLIIFIGGTISLLDLTKIGNFWSLGLSLGGAGIYYWLLSRYSKKHSEKFSPYVVRKINPPMNVDLKTMGGDMK</sequence>
<proteinExistence type="predicted"/>
<evidence type="ECO:0000256" key="1">
    <source>
        <dbReference type="SAM" id="Phobius"/>
    </source>
</evidence>
<dbReference type="PROSITE" id="PS51257">
    <property type="entry name" value="PROKAR_LIPOPROTEIN"/>
    <property type="match status" value="1"/>
</dbReference>
<keyword evidence="1" id="KW-0472">Membrane</keyword>
<keyword evidence="1" id="KW-1133">Transmembrane helix</keyword>
<feature type="transmembrane region" description="Helical" evidence="1">
    <location>
        <begin position="71"/>
        <end position="91"/>
    </location>
</feature>
<evidence type="ECO:0008006" key="3">
    <source>
        <dbReference type="Google" id="ProtNLM"/>
    </source>
</evidence>
<dbReference type="EMBL" id="DTPE01000209">
    <property type="protein sequence ID" value="HGE75519.1"/>
    <property type="molecule type" value="Genomic_DNA"/>
</dbReference>
<protein>
    <recommendedName>
        <fullName evidence="3">Fis family transcriptional regulator</fullName>
    </recommendedName>
</protein>
<feature type="transmembrane region" description="Helical" evidence="1">
    <location>
        <begin position="97"/>
        <end position="116"/>
    </location>
</feature>
<organism evidence="2">
    <name type="scientific">Mesoaciditoga lauensis</name>
    <dbReference type="NCBI Taxonomy" id="1495039"/>
    <lineage>
        <taxon>Bacteria</taxon>
        <taxon>Thermotogati</taxon>
        <taxon>Thermotogota</taxon>
        <taxon>Thermotogae</taxon>
        <taxon>Mesoaciditogales</taxon>
        <taxon>Mesoaciditogaceae</taxon>
        <taxon>Mesoaciditoga</taxon>
    </lineage>
</organism>
<accession>A0A7V3RF46</accession>
<dbReference type="InterPro" id="IPR007359">
    <property type="entry name" value="SigmaE_reg_RseC_MucC"/>
</dbReference>
<evidence type="ECO:0000313" key="2">
    <source>
        <dbReference type="EMBL" id="HGE75519.1"/>
    </source>
</evidence>